<keyword evidence="3" id="KW-1185">Reference proteome</keyword>
<feature type="compositionally biased region" description="Acidic residues" evidence="1">
    <location>
        <begin position="98"/>
        <end position="109"/>
    </location>
</feature>
<protein>
    <submittedName>
        <fullName evidence="2">Uncharacterized protein</fullName>
    </submittedName>
</protein>
<organism evidence="2 3">
    <name type="scientific">Austropuccinia psidii MF-1</name>
    <dbReference type="NCBI Taxonomy" id="1389203"/>
    <lineage>
        <taxon>Eukaryota</taxon>
        <taxon>Fungi</taxon>
        <taxon>Dikarya</taxon>
        <taxon>Basidiomycota</taxon>
        <taxon>Pucciniomycotina</taxon>
        <taxon>Pucciniomycetes</taxon>
        <taxon>Pucciniales</taxon>
        <taxon>Sphaerophragmiaceae</taxon>
        <taxon>Austropuccinia</taxon>
    </lineage>
</organism>
<comment type="caution">
    <text evidence="2">The sequence shown here is derived from an EMBL/GenBank/DDBJ whole genome shotgun (WGS) entry which is preliminary data.</text>
</comment>
<proteinExistence type="predicted"/>
<sequence>MCRGTRAFPKKKVHRAKFHRRVHQCTRRHCEKDKDWQKMEEAGHKRLKNTKELFKTNNTKEKRKFNKCGGIGHLVNNGLKKAKINENVETEDHKDKEEEYDSGGENEEP</sequence>
<dbReference type="EMBL" id="AVOT02062341">
    <property type="protein sequence ID" value="MBW0555388.1"/>
    <property type="molecule type" value="Genomic_DNA"/>
</dbReference>
<dbReference type="AlphaFoldDB" id="A0A9Q3J4F1"/>
<name>A0A9Q3J4F1_9BASI</name>
<evidence type="ECO:0000256" key="1">
    <source>
        <dbReference type="SAM" id="MobiDB-lite"/>
    </source>
</evidence>
<reference evidence="2" key="1">
    <citation type="submission" date="2021-03" db="EMBL/GenBank/DDBJ databases">
        <title>Draft genome sequence of rust myrtle Austropuccinia psidii MF-1, a brazilian biotype.</title>
        <authorList>
            <person name="Quecine M.C."/>
            <person name="Pachon D.M.R."/>
            <person name="Bonatelli M.L."/>
            <person name="Correr F.H."/>
            <person name="Franceschini L.M."/>
            <person name="Leite T.F."/>
            <person name="Margarido G.R.A."/>
            <person name="Almeida C.A."/>
            <person name="Ferrarezi J.A."/>
            <person name="Labate C.A."/>
        </authorList>
    </citation>
    <scope>NUCLEOTIDE SEQUENCE</scope>
    <source>
        <strain evidence="2">MF-1</strain>
    </source>
</reference>
<feature type="compositionally biased region" description="Basic and acidic residues" evidence="1">
    <location>
        <begin position="83"/>
        <end position="97"/>
    </location>
</feature>
<evidence type="ECO:0000313" key="2">
    <source>
        <dbReference type="EMBL" id="MBW0555388.1"/>
    </source>
</evidence>
<dbReference type="Proteomes" id="UP000765509">
    <property type="component" value="Unassembled WGS sequence"/>
</dbReference>
<evidence type="ECO:0000313" key="3">
    <source>
        <dbReference type="Proteomes" id="UP000765509"/>
    </source>
</evidence>
<accession>A0A9Q3J4F1</accession>
<feature type="region of interest" description="Disordered" evidence="1">
    <location>
        <begin position="80"/>
        <end position="109"/>
    </location>
</feature>
<gene>
    <name evidence="2" type="ORF">O181_095103</name>
</gene>